<sequence>MATDRSSAGDPARTLALLWGEPAVADGRRGPRKARSTGEIAAAAVALADAEGVEAVTMRRVAQALDLSPMALYTYVPGKAELLDLMLDTVYAGMPRARPEGDGWRARLAAVAADNRALYRAHPWAASLPTGRPPLGPGLMAKYEYELRALDGVGLGDVEMDAALTHLLGFVQSCARMAADERAAEQDSAMSDEQWWAGNADLLAKVFDPRRHPTAARVGAAAGEAHGGAYSPAHAYEFGLAVVLDGLAALIGRARAERPDEA</sequence>
<dbReference type="GO" id="GO:0000976">
    <property type="term" value="F:transcription cis-regulatory region binding"/>
    <property type="evidence" value="ECO:0007669"/>
    <property type="project" value="TreeGrafter"/>
</dbReference>
<accession>A0A919FIP3</accession>
<name>A0A919FIP3_9ACTN</name>
<dbReference type="InterPro" id="IPR004111">
    <property type="entry name" value="Repressor_TetR_C"/>
</dbReference>
<dbReference type="Pfam" id="PF00440">
    <property type="entry name" value="TetR_N"/>
    <property type="match status" value="1"/>
</dbReference>
<keyword evidence="7" id="KW-1185">Reference proteome</keyword>
<dbReference type="SUPFAM" id="SSF46689">
    <property type="entry name" value="Homeodomain-like"/>
    <property type="match status" value="1"/>
</dbReference>
<reference evidence="6" key="2">
    <citation type="submission" date="2020-09" db="EMBL/GenBank/DDBJ databases">
        <authorList>
            <person name="Sun Q."/>
            <person name="Ohkuma M."/>
        </authorList>
    </citation>
    <scope>NUCLEOTIDE SEQUENCE</scope>
    <source>
        <strain evidence="6">JCM 4646</strain>
    </source>
</reference>
<reference evidence="6" key="1">
    <citation type="journal article" date="2014" name="Int. J. Syst. Evol. Microbiol.">
        <title>Complete genome sequence of Corynebacterium casei LMG S-19264T (=DSM 44701T), isolated from a smear-ripened cheese.</title>
        <authorList>
            <consortium name="US DOE Joint Genome Institute (JGI-PGF)"/>
            <person name="Walter F."/>
            <person name="Albersmeier A."/>
            <person name="Kalinowski J."/>
            <person name="Ruckert C."/>
        </authorList>
    </citation>
    <scope>NUCLEOTIDE SEQUENCE</scope>
    <source>
        <strain evidence="6">JCM 4646</strain>
    </source>
</reference>
<dbReference type="InterPro" id="IPR009057">
    <property type="entry name" value="Homeodomain-like_sf"/>
</dbReference>
<evidence type="ECO:0000313" key="7">
    <source>
        <dbReference type="Proteomes" id="UP000617734"/>
    </source>
</evidence>
<evidence type="ECO:0000256" key="1">
    <source>
        <dbReference type="ARBA" id="ARBA00023015"/>
    </source>
</evidence>
<dbReference type="GO" id="GO:0003700">
    <property type="term" value="F:DNA-binding transcription factor activity"/>
    <property type="evidence" value="ECO:0007669"/>
    <property type="project" value="TreeGrafter"/>
</dbReference>
<evidence type="ECO:0000256" key="2">
    <source>
        <dbReference type="ARBA" id="ARBA00023125"/>
    </source>
</evidence>
<evidence type="ECO:0000256" key="3">
    <source>
        <dbReference type="ARBA" id="ARBA00023163"/>
    </source>
</evidence>
<dbReference type="InterPro" id="IPR001647">
    <property type="entry name" value="HTH_TetR"/>
</dbReference>
<keyword evidence="2 4" id="KW-0238">DNA-binding</keyword>
<feature type="domain" description="HTH tetR-type" evidence="5">
    <location>
        <begin position="34"/>
        <end position="94"/>
    </location>
</feature>
<feature type="DNA-binding region" description="H-T-H motif" evidence="4">
    <location>
        <begin position="57"/>
        <end position="76"/>
    </location>
</feature>
<dbReference type="Gene3D" id="1.10.357.10">
    <property type="entry name" value="Tetracycline Repressor, domain 2"/>
    <property type="match status" value="1"/>
</dbReference>
<dbReference type="PROSITE" id="PS50977">
    <property type="entry name" value="HTH_TETR_2"/>
    <property type="match status" value="1"/>
</dbReference>
<proteinExistence type="predicted"/>
<protein>
    <submittedName>
        <fullName evidence="6">TetR family transcriptional regulator</fullName>
    </submittedName>
</protein>
<dbReference type="Proteomes" id="UP000617734">
    <property type="component" value="Unassembled WGS sequence"/>
</dbReference>
<keyword evidence="3" id="KW-0804">Transcription</keyword>
<keyword evidence="1" id="KW-0805">Transcription regulation</keyword>
<dbReference type="SUPFAM" id="SSF48498">
    <property type="entry name" value="Tetracyclin repressor-like, C-terminal domain"/>
    <property type="match status" value="1"/>
</dbReference>
<evidence type="ECO:0000256" key="4">
    <source>
        <dbReference type="PROSITE-ProRule" id="PRU00335"/>
    </source>
</evidence>
<dbReference type="EMBL" id="BNBO01000008">
    <property type="protein sequence ID" value="GHH66593.1"/>
    <property type="molecule type" value="Genomic_DNA"/>
</dbReference>
<dbReference type="AlphaFoldDB" id="A0A919FIP3"/>
<dbReference type="RefSeq" id="WP_190210512.1">
    <property type="nucleotide sequence ID" value="NZ_BNBO01000008.1"/>
</dbReference>
<dbReference type="PANTHER" id="PTHR30055">
    <property type="entry name" value="HTH-TYPE TRANSCRIPTIONAL REGULATOR RUTR"/>
    <property type="match status" value="1"/>
</dbReference>
<dbReference type="InterPro" id="IPR050109">
    <property type="entry name" value="HTH-type_TetR-like_transc_reg"/>
</dbReference>
<dbReference type="Pfam" id="PF02909">
    <property type="entry name" value="TetR_C_1"/>
    <property type="match status" value="1"/>
</dbReference>
<dbReference type="InterPro" id="IPR036271">
    <property type="entry name" value="Tet_transcr_reg_TetR-rel_C_sf"/>
</dbReference>
<evidence type="ECO:0000259" key="5">
    <source>
        <dbReference type="PROSITE" id="PS50977"/>
    </source>
</evidence>
<dbReference type="GO" id="GO:0045892">
    <property type="term" value="P:negative regulation of DNA-templated transcription"/>
    <property type="evidence" value="ECO:0007669"/>
    <property type="project" value="InterPro"/>
</dbReference>
<dbReference type="Gene3D" id="1.10.10.60">
    <property type="entry name" value="Homeodomain-like"/>
    <property type="match status" value="1"/>
</dbReference>
<dbReference type="PANTHER" id="PTHR30055:SF151">
    <property type="entry name" value="TRANSCRIPTIONAL REGULATORY PROTEIN"/>
    <property type="match status" value="1"/>
</dbReference>
<evidence type="ECO:0000313" key="6">
    <source>
        <dbReference type="EMBL" id="GHH66593.1"/>
    </source>
</evidence>
<gene>
    <name evidence="6" type="ORF">GCM10018781_20580</name>
</gene>
<dbReference type="GeneID" id="95352534"/>
<organism evidence="6 7">
    <name type="scientific">Kitasatospora indigofera</name>
    <dbReference type="NCBI Taxonomy" id="67307"/>
    <lineage>
        <taxon>Bacteria</taxon>
        <taxon>Bacillati</taxon>
        <taxon>Actinomycetota</taxon>
        <taxon>Actinomycetes</taxon>
        <taxon>Kitasatosporales</taxon>
        <taxon>Streptomycetaceae</taxon>
        <taxon>Kitasatospora</taxon>
    </lineage>
</organism>
<comment type="caution">
    <text evidence="6">The sequence shown here is derived from an EMBL/GenBank/DDBJ whole genome shotgun (WGS) entry which is preliminary data.</text>
</comment>